<dbReference type="InterPro" id="IPR045851">
    <property type="entry name" value="AMP-bd_C_sf"/>
</dbReference>
<dbReference type="Pfam" id="PF00501">
    <property type="entry name" value="AMP-binding"/>
    <property type="match status" value="1"/>
</dbReference>
<reference evidence="7 8" key="1">
    <citation type="submission" date="2021-02" db="EMBL/GenBank/DDBJ databases">
        <title>Pan-genome distribution and transcriptional activeness of fungal secondary metabolism genes in Aspergillus section Fumigati.</title>
        <authorList>
            <person name="Takahashi H."/>
            <person name="Umemura M."/>
            <person name="Ninomiya A."/>
            <person name="Kusuya Y."/>
            <person name="Urayama S."/>
            <person name="Shimizu M."/>
            <person name="Watanabe A."/>
            <person name="Kamei K."/>
            <person name="Yaguchi T."/>
            <person name="Hagiwara D."/>
        </authorList>
    </citation>
    <scope>NUCLEOTIDE SEQUENCE [LARGE SCALE GENOMIC DNA]</scope>
    <source>
        <strain evidence="7 8">IFM 47045</strain>
    </source>
</reference>
<keyword evidence="8" id="KW-1185">Reference proteome</keyword>
<dbReference type="OrthoDB" id="416786at2759"/>
<dbReference type="InterPro" id="IPR036736">
    <property type="entry name" value="ACP-like_sf"/>
</dbReference>
<evidence type="ECO:0000313" key="7">
    <source>
        <dbReference type="EMBL" id="GIK07931.1"/>
    </source>
</evidence>
<dbReference type="RefSeq" id="XP_043131117.1">
    <property type="nucleotide sequence ID" value="XM_043275182.1"/>
</dbReference>
<feature type="domain" description="AMP-dependent synthetase/ligase" evidence="6">
    <location>
        <begin position="9"/>
        <end position="148"/>
    </location>
</feature>
<sequence>MSMAEMARLSLGPGRCIAQVSAIGFDLAAVEISRYLLHGATLVLRDLEDPFDHLHDVHTIMTTPSFIAACSPDVVLELRTLVLGGVSIPQALADAWAHKQLFIYSPSECGPFSTPIQLQQGDKVTIGRRLPHVDVYILDHHQCPMADGYWNRSATPARKAFMPNPFRTEQEKIMYCMVTWTTIRGFRIELAEVEKAVRQADKAISNTAVIVADQLRIVAFMTPDDVDLGALLQALCPLLPSYVRPTNIILVPELPQSASMKVDRIALQTLAVSITPGQGELPETPTEKIIAKIWRELLQLPDERRTRRDDDFMGIGGYSVPAIKAARQILKPLRQNIPLMLIICQTALSDVPRTIDRFQAPEEPSARCPSPSAGPSAILRPFRGQSATARW</sequence>
<dbReference type="GO" id="GO:0031177">
    <property type="term" value="F:phosphopantetheine binding"/>
    <property type="evidence" value="ECO:0007669"/>
    <property type="project" value="TreeGrafter"/>
</dbReference>
<dbReference type="SUPFAM" id="SSF47336">
    <property type="entry name" value="ACP-like"/>
    <property type="match status" value="1"/>
</dbReference>
<dbReference type="InterPro" id="IPR042099">
    <property type="entry name" value="ANL_N_sf"/>
</dbReference>
<dbReference type="Gene3D" id="3.30.300.30">
    <property type="match status" value="1"/>
</dbReference>
<dbReference type="AlphaFoldDB" id="A0A9P3FBF3"/>
<dbReference type="GeneID" id="66933981"/>
<keyword evidence="1" id="KW-0596">Phosphopantetheine</keyword>
<evidence type="ECO:0000256" key="3">
    <source>
        <dbReference type="ARBA" id="ARBA00022598"/>
    </source>
</evidence>
<comment type="caution">
    <text evidence="7">The sequence shown here is derived from an EMBL/GenBank/DDBJ whole genome shotgun (WGS) entry which is preliminary data.</text>
</comment>
<dbReference type="GO" id="GO:0005737">
    <property type="term" value="C:cytoplasm"/>
    <property type="evidence" value="ECO:0007669"/>
    <property type="project" value="TreeGrafter"/>
</dbReference>
<dbReference type="EMBL" id="BOPL01000031">
    <property type="protein sequence ID" value="GIK07931.1"/>
    <property type="molecule type" value="Genomic_DNA"/>
</dbReference>
<accession>A0A9P3FBF3</accession>
<evidence type="ECO:0000256" key="5">
    <source>
        <dbReference type="SAM" id="MobiDB-lite"/>
    </source>
</evidence>
<dbReference type="GO" id="GO:0043041">
    <property type="term" value="P:amino acid activation for nonribosomal peptide biosynthetic process"/>
    <property type="evidence" value="ECO:0007669"/>
    <property type="project" value="TreeGrafter"/>
</dbReference>
<evidence type="ECO:0000259" key="6">
    <source>
        <dbReference type="Pfam" id="PF00501"/>
    </source>
</evidence>
<keyword evidence="2" id="KW-0597">Phosphoprotein</keyword>
<comment type="similarity">
    <text evidence="4">Belongs to the NRP synthetase family.</text>
</comment>
<dbReference type="Gene3D" id="1.10.1200.10">
    <property type="entry name" value="ACP-like"/>
    <property type="match status" value="1"/>
</dbReference>
<name>A0A9P3FBF3_ASPVI</name>
<dbReference type="GO" id="GO:0016874">
    <property type="term" value="F:ligase activity"/>
    <property type="evidence" value="ECO:0007669"/>
    <property type="project" value="UniProtKB-KW"/>
</dbReference>
<evidence type="ECO:0000313" key="8">
    <source>
        <dbReference type="Proteomes" id="UP000710440"/>
    </source>
</evidence>
<evidence type="ECO:0000256" key="4">
    <source>
        <dbReference type="ARBA" id="ARBA00029454"/>
    </source>
</evidence>
<protein>
    <recommendedName>
        <fullName evidence="6">AMP-dependent synthetase/ligase domain-containing protein</fullName>
    </recommendedName>
</protein>
<dbReference type="SUPFAM" id="SSF56801">
    <property type="entry name" value="Acetyl-CoA synthetase-like"/>
    <property type="match status" value="1"/>
</dbReference>
<dbReference type="PANTHER" id="PTHR45527:SF11">
    <property type="entry name" value="NONRIBOSOMAL PEPTIDE SYNTHETASE 5"/>
    <property type="match status" value="1"/>
</dbReference>
<dbReference type="Proteomes" id="UP000710440">
    <property type="component" value="Unassembled WGS sequence"/>
</dbReference>
<evidence type="ECO:0000256" key="1">
    <source>
        <dbReference type="ARBA" id="ARBA00022450"/>
    </source>
</evidence>
<evidence type="ECO:0000256" key="2">
    <source>
        <dbReference type="ARBA" id="ARBA00022553"/>
    </source>
</evidence>
<keyword evidence="3" id="KW-0436">Ligase</keyword>
<dbReference type="InterPro" id="IPR000873">
    <property type="entry name" value="AMP-dep_synth/lig_dom"/>
</dbReference>
<proteinExistence type="inferred from homology"/>
<organism evidence="7 8">
    <name type="scientific">Aspergillus viridinutans</name>
    <dbReference type="NCBI Taxonomy" id="75553"/>
    <lineage>
        <taxon>Eukaryota</taxon>
        <taxon>Fungi</taxon>
        <taxon>Dikarya</taxon>
        <taxon>Ascomycota</taxon>
        <taxon>Pezizomycotina</taxon>
        <taxon>Eurotiomycetes</taxon>
        <taxon>Eurotiomycetidae</taxon>
        <taxon>Eurotiales</taxon>
        <taxon>Aspergillaceae</taxon>
        <taxon>Aspergillus</taxon>
        <taxon>Aspergillus subgen. Fumigati</taxon>
    </lineage>
</organism>
<dbReference type="PANTHER" id="PTHR45527">
    <property type="entry name" value="NONRIBOSOMAL PEPTIDE SYNTHETASE"/>
    <property type="match status" value="1"/>
</dbReference>
<feature type="region of interest" description="Disordered" evidence="5">
    <location>
        <begin position="361"/>
        <end position="391"/>
    </location>
</feature>
<dbReference type="Gene3D" id="3.40.50.12780">
    <property type="entry name" value="N-terminal domain of ligase-like"/>
    <property type="match status" value="1"/>
</dbReference>
<dbReference type="GO" id="GO:0044550">
    <property type="term" value="P:secondary metabolite biosynthetic process"/>
    <property type="evidence" value="ECO:0007669"/>
    <property type="project" value="TreeGrafter"/>
</dbReference>
<gene>
    <name evidence="7" type="ORF">Aspvir_005999</name>
</gene>